<evidence type="ECO:0000259" key="1">
    <source>
        <dbReference type="PROSITE" id="PS50995"/>
    </source>
</evidence>
<dbReference type="InterPro" id="IPR036388">
    <property type="entry name" value="WH-like_DNA-bd_sf"/>
</dbReference>
<dbReference type="Pfam" id="PF12802">
    <property type="entry name" value="MarR_2"/>
    <property type="match status" value="1"/>
</dbReference>
<dbReference type="PANTHER" id="PTHR33164:SF104">
    <property type="entry name" value="TRANSCRIPTIONAL REGULATORY PROTEIN"/>
    <property type="match status" value="1"/>
</dbReference>
<dbReference type="InterPro" id="IPR039422">
    <property type="entry name" value="MarR/SlyA-like"/>
</dbReference>
<dbReference type="GO" id="GO:0003700">
    <property type="term" value="F:DNA-binding transcription factor activity"/>
    <property type="evidence" value="ECO:0007669"/>
    <property type="project" value="InterPro"/>
</dbReference>
<organism evidence="2 3">
    <name type="scientific">Ruania alkalisoli</name>
    <dbReference type="NCBI Taxonomy" id="2779775"/>
    <lineage>
        <taxon>Bacteria</taxon>
        <taxon>Bacillati</taxon>
        <taxon>Actinomycetota</taxon>
        <taxon>Actinomycetes</taxon>
        <taxon>Micrococcales</taxon>
        <taxon>Ruaniaceae</taxon>
        <taxon>Ruania</taxon>
    </lineage>
</organism>
<dbReference type="PROSITE" id="PS50995">
    <property type="entry name" value="HTH_MARR_2"/>
    <property type="match status" value="1"/>
</dbReference>
<dbReference type="PANTHER" id="PTHR33164">
    <property type="entry name" value="TRANSCRIPTIONAL REGULATOR, MARR FAMILY"/>
    <property type="match status" value="1"/>
</dbReference>
<name>A0A7M1SU99_9MICO</name>
<dbReference type="Gene3D" id="1.10.10.10">
    <property type="entry name" value="Winged helix-like DNA-binding domain superfamily/Winged helix DNA-binding domain"/>
    <property type="match status" value="1"/>
</dbReference>
<keyword evidence="3" id="KW-1185">Reference proteome</keyword>
<gene>
    <name evidence="2" type="ORF">IM660_02280</name>
</gene>
<dbReference type="InterPro" id="IPR036390">
    <property type="entry name" value="WH_DNA-bd_sf"/>
</dbReference>
<sequence>MVAYEDDLRDAVDEIADAWRRELPGAPVDSIGVITRVWRIAHLLDADRRDTMQRLGMEISTRNLLATLRRAGAPYELAPSEIARRAGVSAGAVSQWVARAERDGWVARRRGEGDGRAVTVTLTDQGRERIDAVVGELLAHEATLVAGLEEGEVNQLAGLLRRLMAGLEGRSEGSP</sequence>
<evidence type="ECO:0000313" key="3">
    <source>
        <dbReference type="Proteomes" id="UP000593758"/>
    </source>
</evidence>
<dbReference type="InterPro" id="IPR000835">
    <property type="entry name" value="HTH_MarR-typ"/>
</dbReference>
<dbReference type="GO" id="GO:0006950">
    <property type="term" value="P:response to stress"/>
    <property type="evidence" value="ECO:0007669"/>
    <property type="project" value="TreeGrafter"/>
</dbReference>
<dbReference type="PRINTS" id="PR00598">
    <property type="entry name" value="HTHMARR"/>
</dbReference>
<evidence type="ECO:0000313" key="2">
    <source>
        <dbReference type="EMBL" id="QOR71159.1"/>
    </source>
</evidence>
<proteinExistence type="predicted"/>
<dbReference type="EMBL" id="CP063169">
    <property type="protein sequence ID" value="QOR71159.1"/>
    <property type="molecule type" value="Genomic_DNA"/>
</dbReference>
<dbReference type="AlphaFoldDB" id="A0A7M1SU99"/>
<feature type="domain" description="HTH marR-type" evidence="1">
    <location>
        <begin position="30"/>
        <end position="165"/>
    </location>
</feature>
<dbReference type="SMART" id="SM00347">
    <property type="entry name" value="HTH_MARR"/>
    <property type="match status" value="1"/>
</dbReference>
<accession>A0A7M1SU99</accession>
<dbReference type="SUPFAM" id="SSF46785">
    <property type="entry name" value="Winged helix' DNA-binding domain"/>
    <property type="match status" value="1"/>
</dbReference>
<dbReference type="Proteomes" id="UP000593758">
    <property type="component" value="Chromosome"/>
</dbReference>
<protein>
    <submittedName>
        <fullName evidence="2">MarR family transcriptional regulator</fullName>
    </submittedName>
</protein>
<dbReference type="KEGG" id="halt:IM660_02280"/>
<dbReference type="RefSeq" id="WP_193497824.1">
    <property type="nucleotide sequence ID" value="NZ_CP063169.1"/>
</dbReference>
<reference evidence="2 3" key="1">
    <citation type="submission" date="2020-10" db="EMBL/GenBank/DDBJ databases">
        <title>Haloactinobacterium sp. RN3S43, a bacterium isolated from saline soil.</title>
        <authorList>
            <person name="Sun J.-Q."/>
        </authorList>
    </citation>
    <scope>NUCLEOTIDE SEQUENCE [LARGE SCALE GENOMIC DNA]</scope>
    <source>
        <strain evidence="2 3">RN3S43</strain>
    </source>
</reference>